<evidence type="ECO:0000313" key="2">
    <source>
        <dbReference type="Proteomes" id="UP000236723"/>
    </source>
</evidence>
<accession>A0A1H6D8S9</accession>
<organism evidence="1 2">
    <name type="scientific">Thermomonospora echinospora</name>
    <dbReference type="NCBI Taxonomy" id="1992"/>
    <lineage>
        <taxon>Bacteria</taxon>
        <taxon>Bacillati</taxon>
        <taxon>Actinomycetota</taxon>
        <taxon>Actinomycetes</taxon>
        <taxon>Streptosporangiales</taxon>
        <taxon>Thermomonosporaceae</taxon>
        <taxon>Thermomonospora</taxon>
    </lineage>
</organism>
<dbReference type="AlphaFoldDB" id="A0A1H6D8S9"/>
<dbReference type="EMBL" id="FNVO01000014">
    <property type="protein sequence ID" value="SEG81847.1"/>
    <property type="molecule type" value="Genomic_DNA"/>
</dbReference>
<protein>
    <submittedName>
        <fullName evidence="1">Uncharacterized protein</fullName>
    </submittedName>
</protein>
<sequence length="32" mass="3665">MGWRLLVVLAVLTTAVWWGLSRRAHRCSARKA</sequence>
<evidence type="ECO:0000313" key="1">
    <source>
        <dbReference type="EMBL" id="SEG81847.1"/>
    </source>
</evidence>
<reference evidence="2" key="1">
    <citation type="submission" date="2016-10" db="EMBL/GenBank/DDBJ databases">
        <authorList>
            <person name="Varghese N."/>
            <person name="Submissions S."/>
        </authorList>
    </citation>
    <scope>NUCLEOTIDE SEQUENCE [LARGE SCALE GENOMIC DNA]</scope>
    <source>
        <strain evidence="2">DSM 43163</strain>
    </source>
</reference>
<gene>
    <name evidence="1" type="ORF">SAMN04489712_114157</name>
</gene>
<keyword evidence="2" id="KW-1185">Reference proteome</keyword>
<proteinExistence type="predicted"/>
<dbReference type="Proteomes" id="UP000236723">
    <property type="component" value="Unassembled WGS sequence"/>
</dbReference>
<name>A0A1H6D8S9_9ACTN</name>